<organism evidence="8 9">
    <name type="scientific">Candidatus Enterococcus testudinis</name>
    <dbReference type="NCBI Taxonomy" id="1834191"/>
    <lineage>
        <taxon>Bacteria</taxon>
        <taxon>Bacillati</taxon>
        <taxon>Bacillota</taxon>
        <taxon>Bacilli</taxon>
        <taxon>Lactobacillales</taxon>
        <taxon>Enterococcaceae</taxon>
        <taxon>Enterococcus</taxon>
    </lineage>
</organism>
<dbReference type="GO" id="GO:0055085">
    <property type="term" value="P:transmembrane transport"/>
    <property type="evidence" value="ECO:0007669"/>
    <property type="project" value="UniProtKB-ARBA"/>
</dbReference>
<dbReference type="EMBL" id="NGKU01000001">
    <property type="protein sequence ID" value="OTN77835.1"/>
    <property type="molecule type" value="Genomic_DNA"/>
</dbReference>
<dbReference type="OrthoDB" id="9806285at2"/>
<dbReference type="RefSeq" id="WP_086275811.1">
    <property type="nucleotide sequence ID" value="NZ_NGKU01000001.1"/>
</dbReference>
<dbReference type="InterPro" id="IPR050319">
    <property type="entry name" value="ABC_transp_ATP-bind"/>
</dbReference>
<name>A0A242A9X3_9ENTE</name>
<dbReference type="SMART" id="SM00382">
    <property type="entry name" value="AAA"/>
    <property type="match status" value="1"/>
</dbReference>
<evidence type="ECO:0000313" key="8">
    <source>
        <dbReference type="EMBL" id="OTN77835.1"/>
    </source>
</evidence>
<keyword evidence="6" id="KW-0653">Protein transport</keyword>
<evidence type="ECO:0000256" key="3">
    <source>
        <dbReference type="ARBA" id="ARBA00022741"/>
    </source>
</evidence>
<dbReference type="Pfam" id="PF00005">
    <property type="entry name" value="ABC_tran"/>
    <property type="match status" value="1"/>
</dbReference>
<evidence type="ECO:0000256" key="6">
    <source>
        <dbReference type="ARBA" id="ARBA00022927"/>
    </source>
</evidence>
<evidence type="ECO:0000256" key="4">
    <source>
        <dbReference type="ARBA" id="ARBA00022840"/>
    </source>
</evidence>
<dbReference type="Gene3D" id="3.40.50.300">
    <property type="entry name" value="P-loop containing nucleotide triphosphate hydrolases"/>
    <property type="match status" value="1"/>
</dbReference>
<dbReference type="SUPFAM" id="SSF52540">
    <property type="entry name" value="P-loop containing nucleoside triphosphate hydrolases"/>
    <property type="match status" value="1"/>
</dbReference>
<dbReference type="GO" id="GO:0015031">
    <property type="term" value="P:protein transport"/>
    <property type="evidence" value="ECO:0007669"/>
    <property type="project" value="UniProtKB-KW"/>
</dbReference>
<dbReference type="GO" id="GO:0015833">
    <property type="term" value="P:peptide transport"/>
    <property type="evidence" value="ECO:0007669"/>
    <property type="project" value="UniProtKB-KW"/>
</dbReference>
<dbReference type="CDD" id="cd03257">
    <property type="entry name" value="ABC_NikE_OppD_transporters"/>
    <property type="match status" value="1"/>
</dbReference>
<dbReference type="InterPro" id="IPR003439">
    <property type="entry name" value="ABC_transporter-like_ATP-bd"/>
</dbReference>
<keyword evidence="9" id="KW-1185">Reference proteome</keyword>
<evidence type="ECO:0000256" key="1">
    <source>
        <dbReference type="ARBA" id="ARBA00005417"/>
    </source>
</evidence>
<comment type="caution">
    <text evidence="8">The sequence shown here is derived from an EMBL/GenBank/DDBJ whole genome shotgun (WGS) entry which is preliminary data.</text>
</comment>
<accession>A0A242A9X3</accession>
<evidence type="ECO:0000256" key="2">
    <source>
        <dbReference type="ARBA" id="ARBA00022448"/>
    </source>
</evidence>
<gene>
    <name evidence="8" type="ORF">A5886_002936</name>
</gene>
<dbReference type="InterPro" id="IPR017871">
    <property type="entry name" value="ABC_transporter-like_CS"/>
</dbReference>
<keyword evidence="4" id="KW-0067">ATP-binding</keyword>
<dbReference type="GO" id="GO:0005524">
    <property type="term" value="F:ATP binding"/>
    <property type="evidence" value="ECO:0007669"/>
    <property type="project" value="UniProtKB-KW"/>
</dbReference>
<dbReference type="PROSITE" id="PS00211">
    <property type="entry name" value="ABC_TRANSPORTER_1"/>
    <property type="match status" value="1"/>
</dbReference>
<protein>
    <recommendedName>
        <fullName evidence="7">ABC transporter domain-containing protein</fullName>
    </recommendedName>
</protein>
<dbReference type="AlphaFoldDB" id="A0A242A9X3"/>
<dbReference type="PANTHER" id="PTHR43776">
    <property type="entry name" value="TRANSPORT ATP-BINDING PROTEIN"/>
    <property type="match status" value="1"/>
</dbReference>
<dbReference type="InterPro" id="IPR027417">
    <property type="entry name" value="P-loop_NTPase"/>
</dbReference>
<dbReference type="PANTHER" id="PTHR43776:SF8">
    <property type="entry name" value="ABC TRANSPORTER, ATP-BINDING PROTEIN"/>
    <property type="match status" value="1"/>
</dbReference>
<reference evidence="8 9" key="1">
    <citation type="submission" date="2017-05" db="EMBL/GenBank/DDBJ databases">
        <title>The Genome Sequence of Enterococcus sp. 8G7_MSG3316.</title>
        <authorList>
            <consortium name="The Broad Institute Genomics Platform"/>
            <consortium name="The Broad Institute Genomic Center for Infectious Diseases"/>
            <person name="Earl A."/>
            <person name="Manson A."/>
            <person name="Schwartman J."/>
            <person name="Gilmore M."/>
            <person name="Abouelleil A."/>
            <person name="Cao P."/>
            <person name="Chapman S."/>
            <person name="Cusick C."/>
            <person name="Shea T."/>
            <person name="Young S."/>
            <person name="Neafsey D."/>
            <person name="Nusbaum C."/>
            <person name="Birren B."/>
        </authorList>
    </citation>
    <scope>NUCLEOTIDE SEQUENCE [LARGE SCALE GENOMIC DNA]</scope>
    <source>
        <strain evidence="8 9">8G7_MSG3316</strain>
    </source>
</reference>
<dbReference type="Proteomes" id="UP000195043">
    <property type="component" value="Unassembled WGS sequence"/>
</dbReference>
<evidence type="ECO:0000256" key="5">
    <source>
        <dbReference type="ARBA" id="ARBA00022856"/>
    </source>
</evidence>
<sequence>MDNQPILEVQGLKKEFIVKTKNRGEKEIVHAVNDISFIMKRGSTLAVVGESGSGKTTLAKMIMRFESITAGKILFNGTDISQIKGKEAIKAFHKQIQMVHQDPTSSLNPSKTIRQIIEEPLLVHKYGDAKQRLAKVRELIQVVELPLNFLDRYPHMLSGGQKQRVGIARAIALDSELIILDEPTSALDVSVQAKIIRLLEELQEKYQLSYLFITHDLALVKNFSDDVIVMQIGNLVEQGNVEEIFYHAQETYTKKLLKSIPVVEPAEQEYLDSIGI</sequence>
<dbReference type="FunFam" id="3.40.50.300:FF:000016">
    <property type="entry name" value="Oligopeptide ABC transporter ATP-binding component"/>
    <property type="match status" value="1"/>
</dbReference>
<dbReference type="GO" id="GO:0016887">
    <property type="term" value="F:ATP hydrolysis activity"/>
    <property type="evidence" value="ECO:0007669"/>
    <property type="project" value="InterPro"/>
</dbReference>
<dbReference type="InterPro" id="IPR003593">
    <property type="entry name" value="AAA+_ATPase"/>
</dbReference>
<dbReference type="STRING" id="1834191.A5886_002936"/>
<evidence type="ECO:0000259" key="7">
    <source>
        <dbReference type="PROSITE" id="PS50893"/>
    </source>
</evidence>
<feature type="domain" description="ABC transporter" evidence="7">
    <location>
        <begin position="12"/>
        <end position="257"/>
    </location>
</feature>
<keyword evidence="3" id="KW-0547">Nucleotide-binding</keyword>
<evidence type="ECO:0000313" key="9">
    <source>
        <dbReference type="Proteomes" id="UP000195043"/>
    </source>
</evidence>
<dbReference type="PROSITE" id="PS50893">
    <property type="entry name" value="ABC_TRANSPORTER_2"/>
    <property type="match status" value="1"/>
</dbReference>
<keyword evidence="2" id="KW-0813">Transport</keyword>
<keyword evidence="5" id="KW-0571">Peptide transport</keyword>
<proteinExistence type="inferred from homology"/>
<comment type="similarity">
    <text evidence="1">Belongs to the ABC transporter superfamily.</text>
</comment>